<evidence type="ECO:0000256" key="11">
    <source>
        <dbReference type="ARBA" id="ARBA00023146"/>
    </source>
</evidence>
<evidence type="ECO:0000256" key="10">
    <source>
        <dbReference type="ARBA" id="ARBA00022917"/>
    </source>
</evidence>
<protein>
    <recommendedName>
        <fullName evidence="13">Phenylalanine--tRNA ligase alpha subunit</fullName>
        <ecNumber evidence="13">6.1.1.20</ecNumber>
    </recommendedName>
    <alternativeName>
        <fullName evidence="13">Phenylalanyl-tRNA synthetase alpha subunit</fullName>
        <shortName evidence="13">PheRS</shortName>
    </alternativeName>
</protein>
<keyword evidence="8 13" id="KW-0067">ATP-binding</keyword>
<dbReference type="PANTHER" id="PTHR11538">
    <property type="entry name" value="PHENYLALANYL-TRNA SYNTHETASE"/>
    <property type="match status" value="1"/>
</dbReference>
<dbReference type="PROSITE" id="PS50862">
    <property type="entry name" value="AA_TRNA_LIGASE_II"/>
    <property type="match status" value="1"/>
</dbReference>
<evidence type="ECO:0000256" key="6">
    <source>
        <dbReference type="ARBA" id="ARBA00022723"/>
    </source>
</evidence>
<feature type="domain" description="Aminoacyl-transfer RNA synthetases class-II family profile" evidence="15">
    <location>
        <begin position="182"/>
        <end position="311"/>
    </location>
</feature>
<dbReference type="Proteomes" id="UP001449582">
    <property type="component" value="Unassembled WGS sequence"/>
</dbReference>
<evidence type="ECO:0000256" key="5">
    <source>
        <dbReference type="ARBA" id="ARBA00022598"/>
    </source>
</evidence>
<evidence type="ECO:0000256" key="14">
    <source>
        <dbReference type="SAM" id="Coils"/>
    </source>
</evidence>
<comment type="similarity">
    <text evidence="2 13">Belongs to the class-II aminoacyl-tRNA synthetase family. Phe-tRNA synthetase alpha subunit type 1 subfamily.</text>
</comment>
<comment type="cofactor">
    <cofactor evidence="13">
        <name>Mg(2+)</name>
        <dbReference type="ChEBI" id="CHEBI:18420"/>
    </cofactor>
    <text evidence="13">Binds 2 magnesium ions per tetramer.</text>
</comment>
<comment type="catalytic activity">
    <reaction evidence="12 13">
        <text>tRNA(Phe) + L-phenylalanine + ATP = L-phenylalanyl-tRNA(Phe) + AMP + diphosphate + H(+)</text>
        <dbReference type="Rhea" id="RHEA:19413"/>
        <dbReference type="Rhea" id="RHEA-COMP:9668"/>
        <dbReference type="Rhea" id="RHEA-COMP:9699"/>
        <dbReference type="ChEBI" id="CHEBI:15378"/>
        <dbReference type="ChEBI" id="CHEBI:30616"/>
        <dbReference type="ChEBI" id="CHEBI:33019"/>
        <dbReference type="ChEBI" id="CHEBI:58095"/>
        <dbReference type="ChEBI" id="CHEBI:78442"/>
        <dbReference type="ChEBI" id="CHEBI:78531"/>
        <dbReference type="ChEBI" id="CHEBI:456215"/>
        <dbReference type="EC" id="6.1.1.20"/>
    </reaction>
</comment>
<dbReference type="PANTHER" id="PTHR11538:SF41">
    <property type="entry name" value="PHENYLALANINE--TRNA LIGASE, MITOCHONDRIAL"/>
    <property type="match status" value="1"/>
</dbReference>
<comment type="subunit">
    <text evidence="3 13">Tetramer of two alpha and two beta subunits.</text>
</comment>
<keyword evidence="9 13" id="KW-0460">Magnesium</keyword>
<comment type="caution">
    <text evidence="16">The sequence shown here is derived from an EMBL/GenBank/DDBJ whole genome shotgun (WGS) entry which is preliminary data.</text>
</comment>
<keyword evidence="6 13" id="KW-0479">Metal-binding</keyword>
<gene>
    <name evidence="13 16" type="primary">pheS</name>
    <name evidence="16" type="ORF">UREOM_2600</name>
</gene>
<dbReference type="InterPro" id="IPR006195">
    <property type="entry name" value="aa-tRNA-synth_II"/>
</dbReference>
<evidence type="ECO:0000256" key="2">
    <source>
        <dbReference type="ARBA" id="ARBA00010207"/>
    </source>
</evidence>
<comment type="subcellular location">
    <subcellularLocation>
        <location evidence="1 13">Cytoplasm</location>
    </subcellularLocation>
</comment>
<dbReference type="EC" id="6.1.1.20" evidence="13"/>
<feature type="coiled-coil region" evidence="14">
    <location>
        <begin position="1"/>
        <end position="76"/>
    </location>
</feature>
<evidence type="ECO:0000259" key="15">
    <source>
        <dbReference type="PROSITE" id="PS50862"/>
    </source>
</evidence>
<keyword evidence="14" id="KW-0175">Coiled coil</keyword>
<evidence type="ECO:0000256" key="8">
    <source>
        <dbReference type="ARBA" id="ARBA00022840"/>
    </source>
</evidence>
<evidence type="ECO:0000256" key="3">
    <source>
        <dbReference type="ARBA" id="ARBA00011209"/>
    </source>
</evidence>
<evidence type="ECO:0000313" key="17">
    <source>
        <dbReference type="Proteomes" id="UP001449582"/>
    </source>
</evidence>
<evidence type="ECO:0000256" key="12">
    <source>
        <dbReference type="ARBA" id="ARBA00049255"/>
    </source>
</evidence>
<evidence type="ECO:0000256" key="7">
    <source>
        <dbReference type="ARBA" id="ARBA00022741"/>
    </source>
</evidence>
<dbReference type="SUPFAM" id="SSF55681">
    <property type="entry name" value="Class II aaRS and biotin synthetases"/>
    <property type="match status" value="1"/>
</dbReference>
<accession>A0ABP9UAP8</accession>
<dbReference type="GO" id="GO:0016874">
    <property type="term" value="F:ligase activity"/>
    <property type="evidence" value="ECO:0007669"/>
    <property type="project" value="UniProtKB-KW"/>
</dbReference>
<feature type="binding site" evidence="13">
    <location>
        <position position="249"/>
    </location>
    <ligand>
        <name>Mg(2+)</name>
        <dbReference type="ChEBI" id="CHEBI:18420"/>
        <note>shared with beta subunit</note>
    </ligand>
</feature>
<keyword evidence="17" id="KW-1185">Reference proteome</keyword>
<dbReference type="EMBL" id="BAABQM010000002">
    <property type="protein sequence ID" value="GAA5414549.1"/>
    <property type="molecule type" value="Genomic_DNA"/>
</dbReference>
<organism evidence="16 17">
    <name type="scientific">Ureaplasma ceti</name>
    <dbReference type="NCBI Taxonomy" id="3119530"/>
    <lineage>
        <taxon>Bacteria</taxon>
        <taxon>Bacillati</taxon>
        <taxon>Mycoplasmatota</taxon>
        <taxon>Mycoplasmoidales</taxon>
        <taxon>Mycoplasmoidaceae</taxon>
        <taxon>Ureaplasma</taxon>
    </lineage>
</organism>
<dbReference type="RefSeq" id="WP_353289717.1">
    <property type="nucleotide sequence ID" value="NZ_BAABQM010000002.1"/>
</dbReference>
<keyword evidence="7 13" id="KW-0547">Nucleotide-binding</keyword>
<reference evidence="16" key="1">
    <citation type="submission" date="2024-02" db="EMBL/GenBank/DDBJ databases">
        <title>Draft genome sequence of new strains in genus Ureaplasma.</title>
        <authorList>
            <person name="Nakajima Y."/>
            <person name="Segawa T."/>
        </authorList>
    </citation>
    <scope>NUCLEOTIDE SEQUENCE [LARGE SCALE GENOMIC DNA]</scope>
    <source>
        <strain evidence="16">OM1</strain>
    </source>
</reference>
<proteinExistence type="inferred from homology"/>
<evidence type="ECO:0000256" key="4">
    <source>
        <dbReference type="ARBA" id="ARBA00022490"/>
    </source>
</evidence>
<evidence type="ECO:0000313" key="16">
    <source>
        <dbReference type="EMBL" id="GAA5414549.1"/>
    </source>
</evidence>
<dbReference type="InterPro" id="IPR045864">
    <property type="entry name" value="aa-tRNA-synth_II/BPL/LPL"/>
</dbReference>
<keyword evidence="4 13" id="KW-0963">Cytoplasm</keyword>
<sequence>MSNYSELLAILENDLNNAKNEKQAIEIKNIFSKKHVAPLYKELGKAEDKRAFGQALNELKKNIDDMLEQKIASLNQAFDALSSDELIDLSLDNPFLNVGNEHLLNIVLNDTINFFKTLNFDIVSGNEVVTDEYNFQRLNIPENHPARNMQDSFFINTEYMLRTHCTVTTAQNIANNQNNDIRVLSYGNVYRKDDDDATHSHQFTQIDFVWIRENLNLANLKWVIDSFIKYLFGEESKTRYRLSFFPFTEPSFEVDVTCFKCHGHGCNICKKTGWIEVLGAGMLHENVLSAANIHGKKGIAGGIGIERLAMLKYGISDIRNLYNNNFAVNKQFKK</sequence>
<evidence type="ECO:0000256" key="13">
    <source>
        <dbReference type="HAMAP-Rule" id="MF_00281"/>
    </source>
</evidence>
<dbReference type="HAMAP" id="MF_00281">
    <property type="entry name" value="Phe_tRNA_synth_alpha1"/>
    <property type="match status" value="1"/>
</dbReference>
<evidence type="ECO:0000256" key="1">
    <source>
        <dbReference type="ARBA" id="ARBA00004496"/>
    </source>
</evidence>
<name>A0ABP9UAP8_9BACT</name>
<evidence type="ECO:0000256" key="9">
    <source>
        <dbReference type="ARBA" id="ARBA00022842"/>
    </source>
</evidence>
<dbReference type="CDD" id="cd00496">
    <property type="entry name" value="PheRS_alpha_core"/>
    <property type="match status" value="1"/>
</dbReference>
<dbReference type="InterPro" id="IPR022911">
    <property type="entry name" value="Phe_tRNA_ligase_alpha1_bac"/>
</dbReference>
<dbReference type="Pfam" id="PF01409">
    <property type="entry name" value="tRNA-synt_2d"/>
    <property type="match status" value="1"/>
</dbReference>
<keyword evidence="10 13" id="KW-0648">Protein biosynthesis</keyword>
<dbReference type="Gene3D" id="3.30.930.10">
    <property type="entry name" value="Bira Bifunctional Protein, Domain 2"/>
    <property type="match status" value="1"/>
</dbReference>
<keyword evidence="11 13" id="KW-0030">Aminoacyl-tRNA synthetase</keyword>
<keyword evidence="5 13" id="KW-0436">Ligase</keyword>
<dbReference type="InterPro" id="IPR002319">
    <property type="entry name" value="Phenylalanyl-tRNA_Synthase"/>
</dbReference>